<gene>
    <name evidence="2" type="ORF">METZ01_LOCUS451123</name>
</gene>
<sequence length="221" mass="24742">MVSRLGGSDYALLVPKEFLKGIDEDILNNEVRLREYLLSALKIGLQSFEFAGFTGSADKIEKAIRESMGKYQDFEKQFTADLDQFVEGKLTGTDSLLARKLGDSFGENGDLKARLGEIFDDISNPDKVKSVPNRVSDVIQNKFDGVEKEIASALDLASDDSPLRMFLNAQRKQFDELNTDLRNEMAQVKSALNVDAILQAQEEEKAELEEKSTHKGIHFED</sequence>
<protein>
    <submittedName>
        <fullName evidence="2">Uncharacterized protein</fullName>
    </submittedName>
</protein>
<feature type="coiled-coil region" evidence="1">
    <location>
        <begin position="167"/>
        <end position="211"/>
    </location>
</feature>
<evidence type="ECO:0000313" key="2">
    <source>
        <dbReference type="EMBL" id="SVD98269.1"/>
    </source>
</evidence>
<organism evidence="2">
    <name type="scientific">marine metagenome</name>
    <dbReference type="NCBI Taxonomy" id="408172"/>
    <lineage>
        <taxon>unclassified sequences</taxon>
        <taxon>metagenomes</taxon>
        <taxon>ecological metagenomes</taxon>
    </lineage>
</organism>
<reference evidence="2" key="1">
    <citation type="submission" date="2018-05" db="EMBL/GenBank/DDBJ databases">
        <authorList>
            <person name="Lanie J.A."/>
            <person name="Ng W.-L."/>
            <person name="Kazmierczak K.M."/>
            <person name="Andrzejewski T.M."/>
            <person name="Davidsen T.M."/>
            <person name="Wayne K.J."/>
            <person name="Tettelin H."/>
            <person name="Glass J.I."/>
            <person name="Rusch D."/>
            <person name="Podicherti R."/>
            <person name="Tsui H.-C.T."/>
            <person name="Winkler M.E."/>
        </authorList>
    </citation>
    <scope>NUCLEOTIDE SEQUENCE</scope>
</reference>
<evidence type="ECO:0000256" key="1">
    <source>
        <dbReference type="SAM" id="Coils"/>
    </source>
</evidence>
<accession>A0A382ZSP3</accession>
<feature type="non-terminal residue" evidence="2">
    <location>
        <position position="221"/>
    </location>
</feature>
<proteinExistence type="predicted"/>
<dbReference type="EMBL" id="UINC01186171">
    <property type="protein sequence ID" value="SVD98269.1"/>
    <property type="molecule type" value="Genomic_DNA"/>
</dbReference>
<dbReference type="AlphaFoldDB" id="A0A382ZSP3"/>
<keyword evidence="1" id="KW-0175">Coiled coil</keyword>
<name>A0A382ZSP3_9ZZZZ</name>